<comment type="caution">
    <text evidence="3">The sequence shown here is derived from an EMBL/GenBank/DDBJ whole genome shotgun (WGS) entry which is preliminary data.</text>
</comment>
<protein>
    <submittedName>
        <fullName evidence="3">Major facilitator transporter</fullName>
    </submittedName>
</protein>
<feature type="non-terminal residue" evidence="3">
    <location>
        <position position="84"/>
    </location>
</feature>
<reference evidence="3 4" key="1">
    <citation type="journal article" date="2019" name="Environ. Microbiol.">
        <title>At the nexus of three kingdoms: the genome of the mycorrhizal fungus Gigaspora margarita provides insights into plant, endobacterial and fungal interactions.</title>
        <authorList>
            <person name="Venice F."/>
            <person name="Ghignone S."/>
            <person name="Salvioli di Fossalunga A."/>
            <person name="Amselem J."/>
            <person name="Novero M."/>
            <person name="Xianan X."/>
            <person name="Sedzielewska Toro K."/>
            <person name="Morin E."/>
            <person name="Lipzen A."/>
            <person name="Grigoriev I.V."/>
            <person name="Henrissat B."/>
            <person name="Martin F.M."/>
            <person name="Bonfante P."/>
        </authorList>
    </citation>
    <scope>NUCLEOTIDE SEQUENCE [LARGE SCALE GENOMIC DNA]</scope>
    <source>
        <strain evidence="3 4">BEG34</strain>
    </source>
</reference>
<evidence type="ECO:0000313" key="3">
    <source>
        <dbReference type="EMBL" id="KAF0338004.1"/>
    </source>
</evidence>
<evidence type="ECO:0000256" key="1">
    <source>
        <dbReference type="SAM" id="MobiDB-lite"/>
    </source>
</evidence>
<feature type="transmembrane region" description="Helical" evidence="2">
    <location>
        <begin position="53"/>
        <end position="79"/>
    </location>
</feature>
<organism evidence="3 4">
    <name type="scientific">Gigaspora margarita</name>
    <dbReference type="NCBI Taxonomy" id="4874"/>
    <lineage>
        <taxon>Eukaryota</taxon>
        <taxon>Fungi</taxon>
        <taxon>Fungi incertae sedis</taxon>
        <taxon>Mucoromycota</taxon>
        <taxon>Glomeromycotina</taxon>
        <taxon>Glomeromycetes</taxon>
        <taxon>Diversisporales</taxon>
        <taxon>Gigasporaceae</taxon>
        <taxon>Gigaspora</taxon>
    </lineage>
</organism>
<proteinExistence type="predicted"/>
<dbReference type="EMBL" id="WTPW01003568">
    <property type="protein sequence ID" value="KAF0338004.1"/>
    <property type="molecule type" value="Genomic_DNA"/>
</dbReference>
<feature type="compositionally biased region" description="Polar residues" evidence="1">
    <location>
        <begin position="8"/>
        <end position="21"/>
    </location>
</feature>
<name>A0A8H3WTJ7_GIGMA</name>
<feature type="region of interest" description="Disordered" evidence="1">
    <location>
        <begin position="1"/>
        <end position="25"/>
    </location>
</feature>
<keyword evidence="2" id="KW-0472">Membrane</keyword>
<dbReference type="Proteomes" id="UP000439903">
    <property type="component" value="Unassembled WGS sequence"/>
</dbReference>
<sequence length="84" mass="9605">MSEKSKVQLESTTTTLQQNGVENVEPHAINVQENLETSELKNESSNVAAMRNFYAISFGYIFFTLTDSGLRMIVLLELYDRHFN</sequence>
<keyword evidence="2" id="KW-0812">Transmembrane</keyword>
<dbReference type="OrthoDB" id="196955at2759"/>
<dbReference type="AlphaFoldDB" id="A0A8H3WTJ7"/>
<keyword evidence="4" id="KW-1185">Reference proteome</keyword>
<evidence type="ECO:0000256" key="2">
    <source>
        <dbReference type="SAM" id="Phobius"/>
    </source>
</evidence>
<keyword evidence="2" id="KW-1133">Transmembrane helix</keyword>
<accession>A0A8H3WTJ7</accession>
<evidence type="ECO:0000313" key="4">
    <source>
        <dbReference type="Proteomes" id="UP000439903"/>
    </source>
</evidence>
<gene>
    <name evidence="3" type="ORF">F8M41_016461</name>
</gene>